<feature type="domain" description="MacB-like periplasmic core" evidence="10">
    <location>
        <begin position="49"/>
        <end position="271"/>
    </location>
</feature>
<feature type="region of interest" description="Disordered" evidence="7">
    <location>
        <begin position="93"/>
        <end position="114"/>
    </location>
</feature>
<evidence type="ECO:0000313" key="12">
    <source>
        <dbReference type="Proteomes" id="UP000306985"/>
    </source>
</evidence>
<keyword evidence="12" id="KW-1185">Reference proteome</keyword>
<keyword evidence="4 8" id="KW-1133">Transmembrane helix</keyword>
<comment type="similarity">
    <text evidence="6">Belongs to the ABC-4 integral membrane protein family.</text>
</comment>
<comment type="caution">
    <text evidence="11">The sequence shown here is derived from an EMBL/GenBank/DDBJ whole genome shotgun (WGS) entry which is preliminary data.</text>
</comment>
<evidence type="ECO:0000256" key="1">
    <source>
        <dbReference type="ARBA" id="ARBA00004651"/>
    </source>
</evidence>
<feature type="region of interest" description="Disordered" evidence="7">
    <location>
        <begin position="1"/>
        <end position="26"/>
    </location>
</feature>
<dbReference type="InterPro" id="IPR050250">
    <property type="entry name" value="Macrolide_Exporter_MacB"/>
</dbReference>
<comment type="subcellular location">
    <subcellularLocation>
        <location evidence="1">Cell membrane</location>
        <topology evidence="1">Multi-pass membrane protein</topology>
    </subcellularLocation>
</comment>
<evidence type="ECO:0000256" key="5">
    <source>
        <dbReference type="ARBA" id="ARBA00023136"/>
    </source>
</evidence>
<protein>
    <submittedName>
        <fullName evidence="11">ABC transporter permease</fullName>
    </submittedName>
</protein>
<proteinExistence type="inferred from homology"/>
<dbReference type="Pfam" id="PF12704">
    <property type="entry name" value="MacB_PCD"/>
    <property type="match status" value="1"/>
</dbReference>
<feature type="transmembrane region" description="Helical" evidence="8">
    <location>
        <begin position="401"/>
        <end position="421"/>
    </location>
</feature>
<evidence type="ECO:0000256" key="8">
    <source>
        <dbReference type="SAM" id="Phobius"/>
    </source>
</evidence>
<feature type="transmembrane region" description="Helical" evidence="8">
    <location>
        <begin position="48"/>
        <end position="69"/>
    </location>
</feature>
<keyword evidence="5 8" id="KW-0472">Membrane</keyword>
<feature type="domain" description="ABC3 transporter permease C-terminal" evidence="9">
    <location>
        <begin position="315"/>
        <end position="428"/>
    </location>
</feature>
<keyword evidence="3 8" id="KW-0812">Transmembrane</keyword>
<evidence type="ECO:0000256" key="7">
    <source>
        <dbReference type="SAM" id="MobiDB-lite"/>
    </source>
</evidence>
<name>A0A4U6QIU2_9ACTN</name>
<dbReference type="GO" id="GO:0005886">
    <property type="term" value="C:plasma membrane"/>
    <property type="evidence" value="ECO:0007669"/>
    <property type="project" value="UniProtKB-SubCell"/>
</dbReference>
<evidence type="ECO:0000259" key="9">
    <source>
        <dbReference type="Pfam" id="PF02687"/>
    </source>
</evidence>
<dbReference type="PANTHER" id="PTHR30572:SF4">
    <property type="entry name" value="ABC TRANSPORTER PERMEASE YTRF"/>
    <property type="match status" value="1"/>
</dbReference>
<accession>A0A4U6QIU2</accession>
<gene>
    <name evidence="11" type="ORF">FDO65_01115</name>
</gene>
<sequence length="436" mass="44165">MTGQLVRPDPATDQPSPHTPDRPPRSRFTLLDLFDESVLSISAKPARLILTMAGCVAGIAALVATLGLAQTAAGQIAQRFDAVSATRVVAQPATGAPGGGSFGDDTGEPGATPALPADAVVRATGLAGVEAAATYSPVDVGGLRFSGVDTGVLGSTTGVDLSVVASSGDLLGAELGVLSAGRMFDAGHSERGDPVVVLGTRAAERLGITRLDRQPSVFLGDRPYLVLGILAEVQRRTDLLDAVVVPDGTAKARFGLTGPQQLDVRTAVGAAQQVGTQLPIALHPNDPQTISLQVPPTPGRLSQDVTGDVNTLFLAFGAVALVVGGLGIANVTLLSVLERSGEIGLRRAVGARRRHIAGQFLTESGLIGLLGGLIGTAVGVLAVVVTALLRDWTPILDVRLALIAPLLGAAIGVLAGTYPALKAAALEPIAAMRGGL</sequence>
<dbReference type="Pfam" id="PF02687">
    <property type="entry name" value="FtsX"/>
    <property type="match status" value="1"/>
</dbReference>
<organism evidence="11 12">
    <name type="scientific">Nakamurella flava</name>
    <dbReference type="NCBI Taxonomy" id="2576308"/>
    <lineage>
        <taxon>Bacteria</taxon>
        <taxon>Bacillati</taxon>
        <taxon>Actinomycetota</taxon>
        <taxon>Actinomycetes</taxon>
        <taxon>Nakamurellales</taxon>
        <taxon>Nakamurellaceae</taxon>
        <taxon>Nakamurella</taxon>
    </lineage>
</organism>
<dbReference type="EMBL" id="SZZH01000001">
    <property type="protein sequence ID" value="TKV60347.1"/>
    <property type="molecule type" value="Genomic_DNA"/>
</dbReference>
<feature type="transmembrane region" description="Helical" evidence="8">
    <location>
        <begin position="312"/>
        <end position="337"/>
    </location>
</feature>
<evidence type="ECO:0000259" key="10">
    <source>
        <dbReference type="Pfam" id="PF12704"/>
    </source>
</evidence>
<evidence type="ECO:0000256" key="6">
    <source>
        <dbReference type="ARBA" id="ARBA00038076"/>
    </source>
</evidence>
<reference evidence="11 12" key="1">
    <citation type="submission" date="2019-05" db="EMBL/GenBank/DDBJ databases">
        <title>Nakamurella sp. N5BH11, whole genome shotgun sequence.</title>
        <authorList>
            <person name="Tuo L."/>
        </authorList>
    </citation>
    <scope>NUCLEOTIDE SEQUENCE [LARGE SCALE GENOMIC DNA]</scope>
    <source>
        <strain evidence="11 12">N5BH11</strain>
    </source>
</reference>
<dbReference type="PANTHER" id="PTHR30572">
    <property type="entry name" value="MEMBRANE COMPONENT OF TRANSPORTER-RELATED"/>
    <property type="match status" value="1"/>
</dbReference>
<evidence type="ECO:0000256" key="2">
    <source>
        <dbReference type="ARBA" id="ARBA00022475"/>
    </source>
</evidence>
<dbReference type="AlphaFoldDB" id="A0A4U6QIU2"/>
<dbReference type="Proteomes" id="UP000306985">
    <property type="component" value="Unassembled WGS sequence"/>
</dbReference>
<keyword evidence="2" id="KW-1003">Cell membrane</keyword>
<dbReference type="GO" id="GO:0022857">
    <property type="term" value="F:transmembrane transporter activity"/>
    <property type="evidence" value="ECO:0007669"/>
    <property type="project" value="TreeGrafter"/>
</dbReference>
<dbReference type="InterPro" id="IPR025857">
    <property type="entry name" value="MacB_PCD"/>
</dbReference>
<feature type="transmembrane region" description="Helical" evidence="8">
    <location>
        <begin position="366"/>
        <end position="389"/>
    </location>
</feature>
<evidence type="ECO:0000256" key="4">
    <source>
        <dbReference type="ARBA" id="ARBA00022989"/>
    </source>
</evidence>
<dbReference type="OrthoDB" id="9780560at2"/>
<dbReference type="RefSeq" id="WP_137447651.1">
    <property type="nucleotide sequence ID" value="NZ_SZZH01000001.1"/>
</dbReference>
<evidence type="ECO:0000256" key="3">
    <source>
        <dbReference type="ARBA" id="ARBA00022692"/>
    </source>
</evidence>
<evidence type="ECO:0000313" key="11">
    <source>
        <dbReference type="EMBL" id="TKV60347.1"/>
    </source>
</evidence>
<dbReference type="InterPro" id="IPR003838">
    <property type="entry name" value="ABC3_permease_C"/>
</dbReference>